<name>A0A3S9XBE3_9GAMM</name>
<evidence type="ECO:0000313" key="1">
    <source>
        <dbReference type="EMBL" id="AZS49749.1"/>
    </source>
</evidence>
<dbReference type="Pfam" id="PF06067">
    <property type="entry name" value="DUF932"/>
    <property type="match status" value="1"/>
</dbReference>
<dbReference type="AlphaFoldDB" id="A0A3S9XBE3"/>
<protein>
    <submittedName>
        <fullName evidence="1">DUF932 domain-containing protein</fullName>
    </submittedName>
</protein>
<organism evidence="1 2">
    <name type="scientific">Entomomonas moraniae</name>
    <dbReference type="NCBI Taxonomy" id="2213226"/>
    <lineage>
        <taxon>Bacteria</taxon>
        <taxon>Pseudomonadati</taxon>
        <taxon>Pseudomonadota</taxon>
        <taxon>Gammaproteobacteria</taxon>
        <taxon>Pseudomonadales</taxon>
        <taxon>Pseudomonadaceae</taxon>
        <taxon>Entomomonas</taxon>
    </lineage>
</organism>
<dbReference type="Proteomes" id="UP000273143">
    <property type="component" value="Chromosome"/>
</dbReference>
<dbReference type="NCBIfam" id="TIGR03299">
    <property type="entry name" value="LGT_TIGR03299"/>
    <property type="match status" value="1"/>
</dbReference>
<dbReference type="InterPro" id="IPR017686">
    <property type="entry name" value="Phg/plasmid-like_prot"/>
</dbReference>
<proteinExistence type="predicted"/>
<keyword evidence="2" id="KW-1185">Reference proteome</keyword>
<accession>A0A3S9XBE3</accession>
<dbReference type="EMBL" id="CP029822">
    <property type="protein sequence ID" value="AZS49749.1"/>
    <property type="molecule type" value="Genomic_DNA"/>
</dbReference>
<dbReference type="RefSeq" id="WP_127161929.1">
    <property type="nucleotide sequence ID" value="NZ_CP029822.1"/>
</dbReference>
<dbReference type="InterPro" id="IPR026325">
    <property type="entry name" value="DUF932"/>
</dbReference>
<gene>
    <name evidence="1" type="ORF">DM558_02660</name>
</gene>
<sequence length="380" mass="42143">MAHQVSSMAYVGETPWHGLGSSLPSGQSIETWANSAGMDWQIKQAPVCFVASDNTENDGVIDLSRSLVDFADQKVLYRSDNRLPLSVVSSRYKVVQPMEVLEFYRDLTEQFGFELETAGVLKQGRKFWALARTGQSCVLGRQDEVNGYVLLATSCDGSLATTVTPTTVRVVCQNTLSIAVNRTVNAIRVPHNTHFNATEVKRRLNLTTGHWDEFKLMMAELTKRNVSAKEAEQFFMEVLSPTASLEDALVAADEMDMASREVVSLEVEEREEISLLERIVRNTGNLPVAIEQASVDAIDWNRLPNGRAIKQVQQLYEGEGRGSEFASAKGTAWGLLNAVTEFVDHKRRAKNQENRLDSAWFGQGAQLKQQALSSALKLIA</sequence>
<evidence type="ECO:0000313" key="2">
    <source>
        <dbReference type="Proteomes" id="UP000273143"/>
    </source>
</evidence>
<reference evidence="2" key="1">
    <citation type="submission" date="2018-06" db="EMBL/GenBank/DDBJ databases">
        <title>Complete genome of Pseudomonas insecticola strain QZS01.</title>
        <authorList>
            <person name="Wang J."/>
            <person name="Su Q."/>
        </authorList>
    </citation>
    <scope>NUCLEOTIDE SEQUENCE [LARGE SCALE GENOMIC DNA]</scope>
    <source>
        <strain evidence="2">QZS01</strain>
    </source>
</reference>
<dbReference type="KEGG" id="emo:DM558_02660"/>